<evidence type="ECO:0000256" key="1">
    <source>
        <dbReference type="SAM" id="MobiDB-lite"/>
    </source>
</evidence>
<accession>A0A6B0SH25</accession>
<organism evidence="2 3">
    <name type="scientific">Halobacterium bonnevillei</name>
    <dbReference type="NCBI Taxonomy" id="2692200"/>
    <lineage>
        <taxon>Archaea</taxon>
        <taxon>Methanobacteriati</taxon>
        <taxon>Methanobacteriota</taxon>
        <taxon>Stenosarchaea group</taxon>
        <taxon>Halobacteria</taxon>
        <taxon>Halobacteriales</taxon>
        <taxon>Halobacteriaceae</taxon>
        <taxon>Halobacterium</taxon>
    </lineage>
</organism>
<comment type="caution">
    <text evidence="2">The sequence shown here is derived from an EMBL/GenBank/DDBJ whole genome shotgun (WGS) entry which is preliminary data.</text>
</comment>
<sequence length="133" mass="14820">MGSKYSDEELLEELHRVSEEVNGTPTSKDMNELGEFSHGPYCREFGTWSNALEEAGFETAGNRTHDGAKVSDEELLEAIRSCVQYVGRAPTSREFNAFTDHSVTTLQTRFDSFRDAVRKAGMEPVTSGEGFED</sequence>
<dbReference type="OrthoDB" id="11472at2157"/>
<dbReference type="AlphaFoldDB" id="A0A6B0SH25"/>
<evidence type="ECO:0000313" key="2">
    <source>
        <dbReference type="EMBL" id="MXR20317.1"/>
    </source>
</evidence>
<protein>
    <submittedName>
        <fullName evidence="2">Uncharacterized protein</fullName>
    </submittedName>
</protein>
<dbReference type="Pfam" id="PF18780">
    <property type="entry name" value="HNH_repeat"/>
    <property type="match status" value="2"/>
</dbReference>
<keyword evidence="3" id="KW-1185">Reference proteome</keyword>
<gene>
    <name evidence="2" type="ORF">GRX66_06755</name>
</gene>
<dbReference type="InterPro" id="IPR041025">
    <property type="entry name" value="HNH_repeat"/>
</dbReference>
<name>A0A6B0SH25_9EURY</name>
<dbReference type="RefSeq" id="WP_159525869.1">
    <property type="nucleotide sequence ID" value="NZ_WUUU01000037.1"/>
</dbReference>
<evidence type="ECO:0000313" key="3">
    <source>
        <dbReference type="Proteomes" id="UP000471521"/>
    </source>
</evidence>
<dbReference type="Proteomes" id="UP000471521">
    <property type="component" value="Unassembled WGS sequence"/>
</dbReference>
<proteinExistence type="predicted"/>
<feature type="region of interest" description="Disordered" evidence="1">
    <location>
        <begin position="1"/>
        <end position="35"/>
    </location>
</feature>
<dbReference type="EMBL" id="WUUU01000037">
    <property type="protein sequence ID" value="MXR20317.1"/>
    <property type="molecule type" value="Genomic_DNA"/>
</dbReference>
<reference evidence="2 3" key="1">
    <citation type="submission" date="2019-12" db="EMBL/GenBank/DDBJ databases">
        <title>Isolation and characterization of three novel carbon monoxide-oxidizing members of Halobacteria from salione crusts and soils.</title>
        <authorList>
            <person name="Myers M.R."/>
            <person name="King G.M."/>
        </authorList>
    </citation>
    <scope>NUCLEOTIDE SEQUENCE [LARGE SCALE GENOMIC DNA]</scope>
    <source>
        <strain evidence="2 3">PCN9</strain>
    </source>
</reference>